<evidence type="ECO:0000256" key="1">
    <source>
        <dbReference type="SAM" id="MobiDB-lite"/>
    </source>
</evidence>
<gene>
    <name evidence="2" type="ORF">B0A50_06517</name>
</gene>
<feature type="region of interest" description="Disordered" evidence="1">
    <location>
        <begin position="93"/>
        <end position="118"/>
    </location>
</feature>
<protein>
    <submittedName>
        <fullName evidence="2">Uncharacterized protein</fullName>
    </submittedName>
</protein>
<dbReference type="OrthoDB" id="5213182at2759"/>
<sequence length="149" mass="16372">MPDPQFTVDTGVTMNNRTLNFSSAAEPENDAFFDMMLSEKYGRRFPATSSVQTWIRFGMPNGGRVYLDWTPFHWCVNGTVSGCANVLGDDGGTGKSHGPTLYRREDDQPSAAGGMPAPTTHIEVKMRPKYLLIWDVEAFASGSSVGAWE</sequence>
<dbReference type="AlphaFoldDB" id="A0A4U0TNS2"/>
<name>A0A4U0TNS2_9PEZI</name>
<comment type="caution">
    <text evidence="2">The sequence shown here is derived from an EMBL/GenBank/DDBJ whole genome shotgun (WGS) entry which is preliminary data.</text>
</comment>
<organism evidence="2 3">
    <name type="scientific">Salinomyces thailandicus</name>
    <dbReference type="NCBI Taxonomy" id="706561"/>
    <lineage>
        <taxon>Eukaryota</taxon>
        <taxon>Fungi</taxon>
        <taxon>Dikarya</taxon>
        <taxon>Ascomycota</taxon>
        <taxon>Pezizomycotina</taxon>
        <taxon>Dothideomycetes</taxon>
        <taxon>Dothideomycetidae</taxon>
        <taxon>Mycosphaerellales</taxon>
        <taxon>Teratosphaeriaceae</taxon>
        <taxon>Salinomyces</taxon>
    </lineage>
</organism>
<dbReference type="Proteomes" id="UP000308549">
    <property type="component" value="Unassembled WGS sequence"/>
</dbReference>
<dbReference type="InterPro" id="IPR045702">
    <property type="entry name" value="DUF6060"/>
</dbReference>
<evidence type="ECO:0000313" key="3">
    <source>
        <dbReference type="Proteomes" id="UP000308549"/>
    </source>
</evidence>
<keyword evidence="3" id="KW-1185">Reference proteome</keyword>
<dbReference type="EMBL" id="NAJL01000052">
    <property type="protein sequence ID" value="TKA23681.1"/>
    <property type="molecule type" value="Genomic_DNA"/>
</dbReference>
<dbReference type="Pfam" id="PF19535">
    <property type="entry name" value="DUF6060"/>
    <property type="match status" value="1"/>
</dbReference>
<proteinExistence type="predicted"/>
<evidence type="ECO:0000313" key="2">
    <source>
        <dbReference type="EMBL" id="TKA23681.1"/>
    </source>
</evidence>
<accession>A0A4U0TNS2</accession>
<reference evidence="2 3" key="1">
    <citation type="submission" date="2017-03" db="EMBL/GenBank/DDBJ databases">
        <title>Genomes of endolithic fungi from Antarctica.</title>
        <authorList>
            <person name="Coleine C."/>
            <person name="Masonjones S."/>
            <person name="Stajich J.E."/>
        </authorList>
    </citation>
    <scope>NUCLEOTIDE SEQUENCE [LARGE SCALE GENOMIC DNA]</scope>
    <source>
        <strain evidence="2 3">CCFEE 6315</strain>
    </source>
</reference>